<evidence type="ECO:0000313" key="2">
    <source>
        <dbReference type="Proteomes" id="UP001419268"/>
    </source>
</evidence>
<reference evidence="1 2" key="1">
    <citation type="submission" date="2024-01" db="EMBL/GenBank/DDBJ databases">
        <title>Genome assemblies of Stephania.</title>
        <authorList>
            <person name="Yang L."/>
        </authorList>
    </citation>
    <scope>NUCLEOTIDE SEQUENCE [LARGE SCALE GENOMIC DNA]</scope>
    <source>
        <strain evidence="1">JXDWG</strain>
        <tissue evidence="1">Leaf</tissue>
    </source>
</reference>
<proteinExistence type="predicted"/>
<dbReference type="Proteomes" id="UP001419268">
    <property type="component" value="Unassembled WGS sequence"/>
</dbReference>
<gene>
    <name evidence="1" type="ORF">Scep_012088</name>
</gene>
<accession>A0AAP0JFD6</accession>
<organism evidence="1 2">
    <name type="scientific">Stephania cephalantha</name>
    <dbReference type="NCBI Taxonomy" id="152367"/>
    <lineage>
        <taxon>Eukaryota</taxon>
        <taxon>Viridiplantae</taxon>
        <taxon>Streptophyta</taxon>
        <taxon>Embryophyta</taxon>
        <taxon>Tracheophyta</taxon>
        <taxon>Spermatophyta</taxon>
        <taxon>Magnoliopsida</taxon>
        <taxon>Ranunculales</taxon>
        <taxon>Menispermaceae</taxon>
        <taxon>Menispermoideae</taxon>
        <taxon>Cissampelideae</taxon>
        <taxon>Stephania</taxon>
    </lineage>
</organism>
<protein>
    <submittedName>
        <fullName evidence="1">Uncharacterized protein</fullName>
    </submittedName>
</protein>
<name>A0AAP0JFD6_9MAGN</name>
<keyword evidence="2" id="KW-1185">Reference proteome</keyword>
<comment type="caution">
    <text evidence="1">The sequence shown here is derived from an EMBL/GenBank/DDBJ whole genome shotgun (WGS) entry which is preliminary data.</text>
</comment>
<evidence type="ECO:0000313" key="1">
    <source>
        <dbReference type="EMBL" id="KAK9132560.1"/>
    </source>
</evidence>
<dbReference type="AlphaFoldDB" id="A0AAP0JFD6"/>
<dbReference type="EMBL" id="JBBNAG010000005">
    <property type="protein sequence ID" value="KAK9132560.1"/>
    <property type="molecule type" value="Genomic_DNA"/>
</dbReference>
<sequence length="64" mass="6672">MSDPLVVIRMSKPRESTLRILGSAAHSAQGGKSSALIFFSALDIRGSALISKSSALILTSALEI</sequence>